<dbReference type="AlphaFoldDB" id="A0AAI9K6A6"/>
<proteinExistence type="predicted"/>
<evidence type="ECO:0000313" key="2">
    <source>
        <dbReference type="Proteomes" id="UP000660047"/>
    </source>
</evidence>
<dbReference type="Proteomes" id="UP000660047">
    <property type="component" value="Unassembled WGS sequence"/>
</dbReference>
<reference evidence="1" key="1">
    <citation type="submission" date="2020-06" db="EMBL/GenBank/DDBJ databases">
        <title>Characterization of fructooligosaccharide metabolism and fructooligosaccharide-degrading enzymes in human commensal butyrate producers.</title>
        <authorList>
            <person name="Tanno H."/>
            <person name="Fujii T."/>
            <person name="Hirano K."/>
            <person name="Maeno S."/>
            <person name="Tonozuka T."/>
            <person name="Sakamoto M."/>
            <person name="Ohkuma M."/>
            <person name="Tochio T."/>
            <person name="Endo A."/>
        </authorList>
    </citation>
    <scope>NUCLEOTIDE SEQUENCE</scope>
    <source>
        <strain evidence="1">JCM 31265</strain>
    </source>
</reference>
<name>A0AAI9K6A6_9FIRM</name>
<protein>
    <submittedName>
        <fullName evidence="1">Uncharacterized protein</fullName>
    </submittedName>
</protein>
<evidence type="ECO:0000313" key="1">
    <source>
        <dbReference type="EMBL" id="GFO95151.1"/>
    </source>
</evidence>
<organism evidence="1 2">
    <name type="scientific">Coprococcus eutactus</name>
    <dbReference type="NCBI Taxonomy" id="33043"/>
    <lineage>
        <taxon>Bacteria</taxon>
        <taxon>Bacillati</taxon>
        <taxon>Bacillota</taxon>
        <taxon>Clostridia</taxon>
        <taxon>Lachnospirales</taxon>
        <taxon>Lachnospiraceae</taxon>
        <taxon>Coprococcus</taxon>
    </lineage>
</organism>
<sequence length="106" mass="11967">MIKSEMGSVSMRGNTPVLVMELALAMKSLRESLAKRYGEVATEELISRAMEASKAEGDINEIMSDLIDDVLFKILPKANINKDNIREMPQALKEVLRKMLEDMIMH</sequence>
<comment type="caution">
    <text evidence="1">The sequence shown here is derived from an EMBL/GenBank/DDBJ whole genome shotgun (WGS) entry which is preliminary data.</text>
</comment>
<dbReference type="EMBL" id="BLYL01000014">
    <property type="protein sequence ID" value="GFO95151.1"/>
    <property type="molecule type" value="Genomic_DNA"/>
</dbReference>
<gene>
    <name evidence="1" type="ORF">COEU31_21970</name>
</gene>
<dbReference type="RefSeq" id="WP_055222302.1">
    <property type="nucleotide sequence ID" value="NZ_BLYL01000014.1"/>
</dbReference>
<accession>A0AAI9K6A6</accession>